<dbReference type="EMBL" id="KX670790">
    <property type="protein sequence ID" value="AOZ64992.1"/>
    <property type="molecule type" value="Genomic_DNA"/>
</dbReference>
<dbReference type="RefSeq" id="YP_009596699.1">
    <property type="nucleotide sequence ID" value="NC_041889.1"/>
</dbReference>
<accession>A0A1I9SDR5</accession>
<protein>
    <submittedName>
        <fullName evidence="2">Uncharacterized protein</fullName>
    </submittedName>
</protein>
<dbReference type="GeneID" id="40072298"/>
<name>A0A1I9SDR5_9CAUD</name>
<sequence>MTPKTKLIVSVGLAVVGFALVKWEDHKNAKAAAKNDDILKQQAEQLEALEKTTAETNDMLDRKIENAKFWLIVTEDEN</sequence>
<feature type="coiled-coil region" evidence="1">
    <location>
        <begin position="29"/>
        <end position="66"/>
    </location>
</feature>
<organism evidence="2 3">
    <name type="scientific">Streptomyces phage Rima</name>
    <dbReference type="NCBI Taxonomy" id="1897525"/>
    <lineage>
        <taxon>Viruses</taxon>
        <taxon>Duplodnaviria</taxon>
        <taxon>Heunggongvirae</taxon>
        <taxon>Uroviricota</taxon>
        <taxon>Caudoviricetes</taxon>
        <taxon>Rimavirus</taxon>
        <taxon>Rimavirus rima</taxon>
    </lineage>
</organism>
<dbReference type="Proteomes" id="UP000221790">
    <property type="component" value="Segment"/>
</dbReference>
<reference evidence="2" key="1">
    <citation type="submission" date="2018-02" db="EMBL/GenBank/DDBJ databases">
        <authorList>
            <person name="Bhuiyan S."/>
            <person name="Garcia C."/>
            <person name="Cox E.C."/>
            <person name="Ali D.J."/>
            <person name="Quadri S.Y."/>
            <person name="Layton S.R."/>
            <person name="Benjamin R.C."/>
            <person name="Hughes L.E."/>
            <person name="Garlena R.A."/>
            <person name="Russell D.A."/>
            <person name="Pope W.H."/>
            <person name="Jacobs-Sera D."/>
            <person name="Hendrix R.W."/>
            <person name="Hatfull G.F."/>
        </authorList>
    </citation>
    <scope>NUCLEOTIDE SEQUENCE</scope>
</reference>
<dbReference type="KEGG" id="vg:40072298"/>
<keyword evidence="1" id="KW-0175">Coiled coil</keyword>
<keyword evidence="3" id="KW-1185">Reference proteome</keyword>
<gene>
    <name evidence="2" type="primary">38</name>
    <name evidence="2" type="ORF">SEA_RIMA_38</name>
</gene>
<evidence type="ECO:0000313" key="2">
    <source>
        <dbReference type="EMBL" id="AOZ64992.1"/>
    </source>
</evidence>
<evidence type="ECO:0000256" key="1">
    <source>
        <dbReference type="SAM" id="Coils"/>
    </source>
</evidence>
<evidence type="ECO:0000313" key="3">
    <source>
        <dbReference type="Proteomes" id="UP000221790"/>
    </source>
</evidence>
<proteinExistence type="predicted"/>